<evidence type="ECO:0000313" key="17">
    <source>
        <dbReference type="EMBL" id="GMM52014.1"/>
    </source>
</evidence>
<feature type="transmembrane region" description="Helical" evidence="14">
    <location>
        <begin position="468"/>
        <end position="491"/>
    </location>
</feature>
<comment type="pathway">
    <text evidence="2 14">Glycolipid biosynthesis; glycosylphosphatidylinositol-anchor biosynthesis.</text>
</comment>
<feature type="transmembrane region" description="Helical" evidence="14">
    <location>
        <begin position="597"/>
        <end position="615"/>
    </location>
</feature>
<evidence type="ECO:0000256" key="7">
    <source>
        <dbReference type="ARBA" id="ARBA00022692"/>
    </source>
</evidence>
<feature type="transmembrane region" description="Helical" evidence="14">
    <location>
        <begin position="529"/>
        <end position="548"/>
    </location>
</feature>
<feature type="transmembrane region" description="Helical" evidence="14">
    <location>
        <begin position="568"/>
        <end position="590"/>
    </location>
</feature>
<proteinExistence type="inferred from homology"/>
<feature type="transmembrane region" description="Helical" evidence="14">
    <location>
        <begin position="621"/>
        <end position="644"/>
    </location>
</feature>
<keyword evidence="9 14" id="KW-1133">Transmembrane helix</keyword>
<dbReference type="CDD" id="cd16020">
    <property type="entry name" value="GPI_EPT_1"/>
    <property type="match status" value="1"/>
</dbReference>
<comment type="function">
    <text evidence="13 14">Ethanolamine phosphate transferase involved in glycosylphosphatidylinositol-anchor biosynthesis. Transfers ethanolamine phosphate to the first alpha-1,4-linked mannose of the glycosylphosphatidylinositol precursor of GPI-anchor.</text>
</comment>
<dbReference type="PANTHER" id="PTHR12250">
    <property type="entry name" value="PHOSPHATIDYLINOSITOL GLYCAN, CLASS N"/>
    <property type="match status" value="1"/>
</dbReference>
<feature type="domain" description="GPI ethanolamine phosphate transferase 1 C-terminal" evidence="16">
    <location>
        <begin position="459"/>
        <end position="897"/>
    </location>
</feature>
<dbReference type="EC" id="2.-.-.-" evidence="14"/>
<dbReference type="InterPro" id="IPR007070">
    <property type="entry name" value="GPI_EtnP_transferase_1"/>
</dbReference>
<keyword evidence="6 14" id="KW-0808">Transferase</keyword>
<keyword evidence="11" id="KW-0325">Glycoprotein</keyword>
<dbReference type="GO" id="GO:0006506">
    <property type="term" value="P:GPI anchor biosynthetic process"/>
    <property type="evidence" value="ECO:0007669"/>
    <property type="project" value="UniProtKB-KW"/>
</dbReference>
<dbReference type="InterPro" id="IPR037671">
    <property type="entry name" value="PIGN_N"/>
</dbReference>
<evidence type="ECO:0000256" key="12">
    <source>
        <dbReference type="ARBA" id="ARBA00023316"/>
    </source>
</evidence>
<keyword evidence="5 14" id="KW-0337">GPI-anchor biosynthesis</keyword>
<dbReference type="InterPro" id="IPR017850">
    <property type="entry name" value="Alkaline_phosphatase_core_sf"/>
</dbReference>
<feature type="transmembrane region" description="Helical" evidence="14">
    <location>
        <begin position="709"/>
        <end position="732"/>
    </location>
</feature>
<dbReference type="Proteomes" id="UP001362899">
    <property type="component" value="Unassembled WGS sequence"/>
</dbReference>
<feature type="transmembrane region" description="Helical" evidence="14">
    <location>
        <begin position="840"/>
        <end position="861"/>
    </location>
</feature>
<feature type="transmembrane region" description="Helical" evidence="14">
    <location>
        <begin position="800"/>
        <end position="820"/>
    </location>
</feature>
<dbReference type="EMBL" id="BTGC01000008">
    <property type="protein sequence ID" value="GMM52014.1"/>
    <property type="molecule type" value="Genomic_DNA"/>
</dbReference>
<dbReference type="PANTHER" id="PTHR12250:SF0">
    <property type="entry name" value="GPI ETHANOLAMINE PHOSPHATE TRANSFERASE 1"/>
    <property type="match status" value="1"/>
</dbReference>
<dbReference type="SUPFAM" id="SSF53649">
    <property type="entry name" value="Alkaline phosphatase-like"/>
    <property type="match status" value="1"/>
</dbReference>
<evidence type="ECO:0000256" key="13">
    <source>
        <dbReference type="ARBA" id="ARBA00024850"/>
    </source>
</evidence>
<evidence type="ECO:0000256" key="11">
    <source>
        <dbReference type="ARBA" id="ARBA00023180"/>
    </source>
</evidence>
<reference evidence="17 18" key="1">
    <citation type="journal article" date="2023" name="Elife">
        <title>Identification of key yeast species and microbe-microbe interactions impacting larval growth of Drosophila in the wild.</title>
        <authorList>
            <person name="Mure A."/>
            <person name="Sugiura Y."/>
            <person name="Maeda R."/>
            <person name="Honda K."/>
            <person name="Sakurai N."/>
            <person name="Takahashi Y."/>
            <person name="Watada M."/>
            <person name="Katoh T."/>
            <person name="Gotoh A."/>
            <person name="Gotoh Y."/>
            <person name="Taniguchi I."/>
            <person name="Nakamura K."/>
            <person name="Hayashi T."/>
            <person name="Katayama T."/>
            <person name="Uemura T."/>
            <person name="Hattori Y."/>
        </authorList>
    </citation>
    <scope>NUCLEOTIDE SEQUENCE [LARGE SCALE GENOMIC DNA]</scope>
    <source>
        <strain evidence="17 18">SB-73</strain>
    </source>
</reference>
<dbReference type="AlphaFoldDB" id="A0AAV5RKF8"/>
<evidence type="ECO:0000313" key="18">
    <source>
        <dbReference type="Proteomes" id="UP001362899"/>
    </source>
</evidence>
<sequence>MPRILSRWAVLSIGVIFHVIYVMSIFDIYFISPLVHGMRHFSPSNPSPAKRLVFLVGDGLRADKFFDPQIYPSKDSLESQDFEEIKNQTLAPYLIGKILSGEALTSVSHTRVPTESRPGHVALIAGFYEDVSAVTKGWQMNPVDFDSVFNQSAHTWSFGSPDILPMFSEGADPGRVDADYYDASFEDFTKSSTDLDKYSFDHFSELLNSSKTNSTLNAQLHQDGNVFFLHLLGIDSAGHAKRPNSAEYYDNIKFVDSQIKELEKKVNDYFKDEDTVFIFTADHGMSDLGSHGDGHPQNTRTPLVAWGKGIAAVSESVEKRNNDNSEYGKKSGTTISNKELVHLAKDDVAQADISMLMSFLLNLNYPANSVGELPVQFLDASIETKTKALFANAMSISEQYLVKESHVAPSQLSFTPYTMLSGNMSVSSRRQEIESLIAKEKWEEAFQRSEDLIAEGLRGMRYLQQYNWILLKSIVTMGFLGFIGFALSSFFSQFIAPEIGPIYSTWSSSFFLLALSILFSVLKKQKSPINYYFYAFFPVLFWFIVFSYRNTWKLGVARFFNGPQARSLNLSFRDIFTIIGGLILIELMVCGYFHRELFSLLLVFVYMPWPWVTHFKASVEHWFASLLWSVSCFSLAICGLCPVNKTENLQLITYSGILMALISFAYTIYLSTELWMSTVTMVTVGFQISLIVLSVLVTRVSVNSMNANLGLPIGSQLIGWMTLLFSALVPFMHSLTPIRDYRFRLLNVFMMFSPAMVILSISYEGFFYVAFVLMMYSWLLQETLVFSHDSYVNLKTYRMAIWFIMFTHVAFFATGNIASISSFSLDSVYRLIPVFNPFSMGALLIFKILIPFVLLSVFLGIINMKIGLPRFSLFSMVLAISDILSLNFFYLVVDEGSWLDIGTGISHFCICSMLCLFLSLIEYLSTALVSDVTVSDGK</sequence>
<keyword evidence="12" id="KW-0961">Cell wall biogenesis/degradation</keyword>
<keyword evidence="18" id="KW-1185">Reference proteome</keyword>
<dbReference type="Gene3D" id="3.40.720.10">
    <property type="entry name" value="Alkaline Phosphatase, subunit A"/>
    <property type="match status" value="1"/>
</dbReference>
<keyword evidence="10 14" id="KW-0472">Membrane</keyword>
<evidence type="ECO:0000256" key="9">
    <source>
        <dbReference type="ARBA" id="ARBA00022989"/>
    </source>
</evidence>
<evidence type="ECO:0000256" key="8">
    <source>
        <dbReference type="ARBA" id="ARBA00022824"/>
    </source>
</evidence>
<gene>
    <name evidence="17" type="ORF">DASB73_029770</name>
</gene>
<dbReference type="GO" id="GO:0071555">
    <property type="term" value="P:cell wall organization"/>
    <property type="evidence" value="ECO:0007669"/>
    <property type="project" value="UniProtKB-KW"/>
</dbReference>
<evidence type="ECO:0000256" key="3">
    <source>
        <dbReference type="ARBA" id="ARBA00008400"/>
    </source>
</evidence>
<feature type="transmembrane region" description="Helical" evidence="14">
    <location>
        <begin position="675"/>
        <end position="697"/>
    </location>
</feature>
<evidence type="ECO:0000256" key="14">
    <source>
        <dbReference type="RuleBase" id="RU367138"/>
    </source>
</evidence>
<name>A0AAV5RKF8_STABA</name>
<dbReference type="InterPro" id="IPR017852">
    <property type="entry name" value="GPI_EtnP_transferase_1_C"/>
</dbReference>
<protein>
    <recommendedName>
        <fullName evidence="4 14">GPI ethanolamine phosphate transferase 1</fullName>
        <ecNumber evidence="14">2.-.-.-</ecNumber>
    </recommendedName>
</protein>
<feature type="transmembrane region" description="Helical" evidence="14">
    <location>
        <begin position="873"/>
        <end position="893"/>
    </location>
</feature>
<evidence type="ECO:0000256" key="1">
    <source>
        <dbReference type="ARBA" id="ARBA00004477"/>
    </source>
</evidence>
<dbReference type="FunFam" id="3.40.720.10:FF:000015">
    <property type="entry name" value="GPI ethanolamine phosphate transferase 1"/>
    <property type="match status" value="1"/>
</dbReference>
<evidence type="ECO:0000256" key="5">
    <source>
        <dbReference type="ARBA" id="ARBA00022502"/>
    </source>
</evidence>
<comment type="caution">
    <text evidence="17">The sequence shown here is derived from an EMBL/GenBank/DDBJ whole genome shotgun (WGS) entry which is preliminary data.</text>
</comment>
<dbReference type="GO" id="GO:0005789">
    <property type="term" value="C:endoplasmic reticulum membrane"/>
    <property type="evidence" value="ECO:0007669"/>
    <property type="project" value="UniProtKB-SubCell"/>
</dbReference>
<dbReference type="GO" id="GO:0051377">
    <property type="term" value="F:mannose-ethanolamine phosphotransferase activity"/>
    <property type="evidence" value="ECO:0007669"/>
    <property type="project" value="UniProtKB-UniRule"/>
</dbReference>
<comment type="subcellular location">
    <subcellularLocation>
        <location evidence="1 14">Endoplasmic reticulum membrane</location>
        <topology evidence="1 14">Multi-pass membrane protein</topology>
    </subcellularLocation>
</comment>
<feature type="transmembrane region" description="Helical" evidence="14">
    <location>
        <begin position="752"/>
        <end position="779"/>
    </location>
</feature>
<dbReference type="InterPro" id="IPR002591">
    <property type="entry name" value="Phosphodiest/P_Trfase"/>
</dbReference>
<keyword evidence="8 14" id="KW-0256">Endoplasmic reticulum</keyword>
<evidence type="ECO:0000256" key="15">
    <source>
        <dbReference type="SAM" id="Coils"/>
    </source>
</evidence>
<dbReference type="Pfam" id="PF04987">
    <property type="entry name" value="PigN"/>
    <property type="match status" value="1"/>
</dbReference>
<keyword evidence="15" id="KW-0175">Coiled coil</keyword>
<comment type="similarity">
    <text evidence="3 14">Belongs to the PIGG/PIGN/PIGO family. PIGN subfamily.</text>
</comment>
<feature type="transmembrane region" description="Helical" evidence="14">
    <location>
        <begin position="6"/>
        <end position="31"/>
    </location>
</feature>
<feature type="coiled-coil region" evidence="15">
    <location>
        <begin position="245"/>
        <end position="272"/>
    </location>
</feature>
<feature type="transmembrane region" description="Helical" evidence="14">
    <location>
        <begin position="651"/>
        <end position="669"/>
    </location>
</feature>
<evidence type="ECO:0000256" key="2">
    <source>
        <dbReference type="ARBA" id="ARBA00004687"/>
    </source>
</evidence>
<evidence type="ECO:0000256" key="4">
    <source>
        <dbReference type="ARBA" id="ARBA00020831"/>
    </source>
</evidence>
<feature type="transmembrane region" description="Helical" evidence="14">
    <location>
        <begin position="503"/>
        <end position="522"/>
    </location>
</feature>
<keyword evidence="7 14" id="KW-0812">Transmembrane</keyword>
<organism evidence="17 18">
    <name type="scientific">Starmerella bacillaris</name>
    <name type="common">Yeast</name>
    <name type="synonym">Candida zemplinina</name>
    <dbReference type="NCBI Taxonomy" id="1247836"/>
    <lineage>
        <taxon>Eukaryota</taxon>
        <taxon>Fungi</taxon>
        <taxon>Dikarya</taxon>
        <taxon>Ascomycota</taxon>
        <taxon>Saccharomycotina</taxon>
        <taxon>Dipodascomycetes</taxon>
        <taxon>Dipodascales</taxon>
        <taxon>Trichomonascaceae</taxon>
        <taxon>Starmerella</taxon>
    </lineage>
</organism>
<evidence type="ECO:0000259" key="16">
    <source>
        <dbReference type="Pfam" id="PF04987"/>
    </source>
</evidence>
<feature type="transmembrane region" description="Helical" evidence="14">
    <location>
        <begin position="905"/>
        <end position="929"/>
    </location>
</feature>
<evidence type="ECO:0000256" key="6">
    <source>
        <dbReference type="ARBA" id="ARBA00022679"/>
    </source>
</evidence>
<evidence type="ECO:0000256" key="10">
    <source>
        <dbReference type="ARBA" id="ARBA00023136"/>
    </source>
</evidence>
<dbReference type="Pfam" id="PF01663">
    <property type="entry name" value="Phosphodiest"/>
    <property type="match status" value="1"/>
</dbReference>
<accession>A0AAV5RKF8</accession>